<dbReference type="WBParaSite" id="nRc.2.0.1.t24423-RA">
    <property type="protein sequence ID" value="nRc.2.0.1.t24423-RA"/>
    <property type="gene ID" value="nRc.2.0.1.g24423"/>
</dbReference>
<reference evidence="2" key="1">
    <citation type="submission" date="2022-11" db="UniProtKB">
        <authorList>
            <consortium name="WormBaseParasite"/>
        </authorList>
    </citation>
    <scope>IDENTIFICATION</scope>
</reference>
<protein>
    <submittedName>
        <fullName evidence="2">Uncharacterized protein</fullName>
    </submittedName>
</protein>
<evidence type="ECO:0000313" key="2">
    <source>
        <dbReference type="WBParaSite" id="nRc.2.0.1.t24423-RA"/>
    </source>
</evidence>
<keyword evidence="1" id="KW-1185">Reference proteome</keyword>
<organism evidence="1 2">
    <name type="scientific">Romanomermis culicivorax</name>
    <name type="common">Nematode worm</name>
    <dbReference type="NCBI Taxonomy" id="13658"/>
    <lineage>
        <taxon>Eukaryota</taxon>
        <taxon>Metazoa</taxon>
        <taxon>Ecdysozoa</taxon>
        <taxon>Nematoda</taxon>
        <taxon>Enoplea</taxon>
        <taxon>Dorylaimia</taxon>
        <taxon>Mermithida</taxon>
        <taxon>Mermithoidea</taxon>
        <taxon>Mermithidae</taxon>
        <taxon>Romanomermis</taxon>
    </lineage>
</organism>
<accession>A0A915JD43</accession>
<proteinExistence type="predicted"/>
<dbReference type="Proteomes" id="UP000887565">
    <property type="component" value="Unplaced"/>
</dbReference>
<sequence>MLDTVACRPTGALPFTLNHSRFLYPLTAIPRNPALSLEPVAQRRVIKTQFLTKKGSAMEGDLLESIADSSSTDVPPLDLIFNHHFMNKVFFRENFHPLTNDYMIGFWLATFLGSLWANPEQITDVLFWTLGDNNGFKTLTILPRKADNGHIWKGLDDPEAFKQVFRSLWEDTKSFFNDPKEFLRNKDADPALNLAIEIMENNKIIRNVIMTPTCGEDTCTEIGMDLIHKKELPKVDYKLVRPSMPTKYNNKYKQLCSVFKITAGWWEKFSQGVVTWTSFLALANSGNDYPCINSVGVGRITNEGTADALSVYLLRGNSMVQAIQNTNNIFKLSKDLVNHSIEAYAMDIELTQNLDIHEVTLDVFASSWENGSMDKHLIGTITFKSDPIDNMLYKKVKITAKHNFILTRDESTGHLRVVPLPITVCPFSPTVMLDRHSVYKNQVILFDDRSLPNYDLVKLDNTTLLITDVLSNAGKGLIFSQLSIPLLVVMVKNYKDDRMRTLTLKFEQEMQLSMDKVDENGMMEFDEFDKRFSSLTERLAREEFFLEYDTRIGINYEKIPEEISTMTNKLEHLDAKGIIFFPNLIKVQSCFPEISAIVKTNKIRKEKNLFYYLSNALKSKRNMTKNRRAMYMPEKRDGKTIPAGEATYFMKDKFNPKKSLKKCKNVGMEEEHVENRDVKDIPQGVETSSRSALLL</sequence>
<dbReference type="AlphaFoldDB" id="A0A915JD43"/>
<evidence type="ECO:0000313" key="1">
    <source>
        <dbReference type="Proteomes" id="UP000887565"/>
    </source>
</evidence>
<name>A0A915JD43_ROMCU</name>